<dbReference type="GO" id="GO:0051015">
    <property type="term" value="F:actin filament binding"/>
    <property type="evidence" value="ECO:0007669"/>
    <property type="project" value="InterPro"/>
</dbReference>
<evidence type="ECO:0000256" key="4">
    <source>
        <dbReference type="ARBA" id="ARBA00022840"/>
    </source>
</evidence>
<dbReference type="GO" id="GO:0031032">
    <property type="term" value="P:actomyosin structure organization"/>
    <property type="evidence" value="ECO:0007669"/>
    <property type="project" value="TreeGrafter"/>
</dbReference>
<keyword evidence="4 10" id="KW-0067">ATP-binding</keyword>
<dbReference type="Gene3D" id="1.20.5.340">
    <property type="match status" value="4"/>
</dbReference>
<keyword evidence="8 10" id="KW-0505">Motor protein</keyword>
<feature type="region of interest" description="Disordered" evidence="11">
    <location>
        <begin position="1184"/>
        <end position="1220"/>
    </location>
</feature>
<feature type="region of interest" description="Disordered" evidence="11">
    <location>
        <begin position="1149"/>
        <end position="1168"/>
    </location>
</feature>
<dbReference type="FunFam" id="1.20.5.340:FF:000007">
    <property type="entry name" value="Myosin heavy chain, non-muscle"/>
    <property type="match status" value="1"/>
</dbReference>
<reference evidence="14" key="2">
    <citation type="submission" date="2025-09" db="UniProtKB">
        <authorList>
            <consortium name="Ensembl"/>
        </authorList>
    </citation>
    <scope>IDENTIFICATION</scope>
</reference>
<dbReference type="InterPro" id="IPR027417">
    <property type="entry name" value="P-loop_NTPase"/>
</dbReference>
<dbReference type="PROSITE" id="PS50096">
    <property type="entry name" value="IQ"/>
    <property type="match status" value="1"/>
</dbReference>
<feature type="region of interest" description="Disordered" evidence="11">
    <location>
        <begin position="1297"/>
        <end position="1326"/>
    </location>
</feature>
<dbReference type="OMA" id="ICPIRTA"/>
<evidence type="ECO:0000256" key="3">
    <source>
        <dbReference type="ARBA" id="ARBA00022741"/>
    </source>
</evidence>
<dbReference type="FunFam" id="1.10.10.820:FF:000002">
    <property type="entry name" value="Myosin heavy chain 10"/>
    <property type="match status" value="1"/>
</dbReference>
<feature type="compositionally biased region" description="Basic and acidic residues" evidence="11">
    <location>
        <begin position="1184"/>
        <end position="1203"/>
    </location>
</feature>
<keyword evidence="6" id="KW-0175">Coiled coil</keyword>
<sequence>MAQRSGQEDPERYLFVDRAMVYNPASQADWTAKKLVWVPSERHGFEAASIREERGEEVLVELAENGKKALVNKDDIQKMNPPKFSKVEDMAELTCLNEASVLHNLKDRYYSGLIYTYSGLFCVVINPYKNLPIYSENIIEMYRGKKRHEMPPHIYAISESAYRCMLQGESGAGKTENTKKVIQYLAHVASSHKGKKDHNIPVSSFLSGELERQLLQANPILESFGNAKTVKNDNSSRFGKFIRINFDVTGYIVGANIETYLLEKSRAIRQAKDERTFHVFYQLLAGAGEHLRSDLLLEGFNNYRFLSNGNIPIPGQQDKDNFQETMEAMHIMSFSHDEILSMLKVVSAVLQFGNIVFKKERNTDQASMPENTAAQKLCHLLGINVMEFTRAILSPRIKVGRDYVQKAQTKEQADFAVEALAKATYERLFRWLVHRINKALDRTKRQGASFIGILDIAGFEIFQILSISHITEKKKTIVQNSRVSIEGIKKTFYTFNNWVLNCVSFMRCFSALHQLHQREASAAVQPHHVLQVDYKADEWLMKNMDPLNDNVATLLHQSTDKFAGMVKIQNIQRASFYDVSSLHESPVDRIVGLDQVAGMNETAFGATYKTKKGMFRTVGQLYKESLTKLMATLRNTNPNFVRCIIPNHEKRAGKLEPHLVLDQLRCNGVLEGIRICRQGFPNRIVFQEFRQRYEILTPNAIPKGFMDGKQACERMIRALELDPNLYRIGQSKIFFRTGVLAHLEEERDLKITDIIIYFQSVCRGYLARKAFAKKQQQLSALKVLQRNCAAYLKLRHWQWWRLFTKVKPLLQVTRQEEEMQAKDEELIKVKEKQVKVENELVEMERKHQQLLEEKNILAEQLQAETELFAEAEEMRARLVAKKQELEEILHDLESRVEEEEERNQSLQNEKKKMQSHIQDLEEQLDEEEAARQKLQLEKVTAEAKIKKMEEDILLLEDQNSKFLKEKKLLDDRVSEMTSQLAEEEEKAKNLGKVKNKQEMMMVDLEERLKKEEKTRQELEKAKRKLDAETTDLQDQIAELQAQIEELKIQLAKKEEELQAVLARGDEEVAQKNNALKQVRELQAQLAELQEDLESEKAARNKAEKLKRDLSEELEALKTELEDTLDTTAAQQELRTKREQEVAELKKAIDDEVKNHESQVQEMRQRHGTSLEEISEQLEQAKRVKSNLEKNKQTLESDNKEMANEVKSLQQAKSESEHKRKKLEAQLQEFMARFSEGEKVKGELSDRSYKLQAELDNVSSLLEDAEKKGIKLAKDASSLESQLQDTQELLQEETRQKLNLSSRVRQLDEEKNSLLEQQEEEEEARRNLEKQLATLQAQLVETKKKLEDDVGALEGLEEVKRKLQKDMEGTSQKLEEKAIAYDKLEKTKNRLQQELDDLMVDLDHQRQIVSNLEKKQKKFDQMLAEEKTISARYAEERDRAEAEAREKDTKALSMARALDEALEAKEEFERLNKQLRAEMEDLMSSKDDVGKNVHELEKSKRTLEQQVEEMRTQLEELEDELQATEDAKLRLEVNMQAMKAQFDRDLQARDEQNEEKKRALVKQVREMEVELEDERKQRALAVAAKKKLEMDLKDVEAQIEAANKARDEAIKQLRKLQAQMKDYQRELEEARASRDEIFTHSKENEKKLKSLEAEILQLQEDLASSERARRHAEQERDELADEISNSASGKAALLDEKRRLEARIAQLEEELEEEQSNMELLNDRFRKTTMQVDTLNTELAGERSAAQKSENARQQLERQNKDLKTKLQELEGSVKSKFKASIAALEAKIIQLEEQLEQEAKERAAANKIVRRTEKKLKEVFMQVEDERRHADQYKEQMEKANSRMKQLKRQLEEAEEEATRANASRRKLQRELDDATEASEGLSREVNTLKNRLRRGGPVSFSSSRSGRRQLQMEGEFSDDDADSKASDLNETPPAQAE</sequence>
<dbReference type="PRINTS" id="PR00193">
    <property type="entry name" value="MYOSINHEAVY"/>
</dbReference>
<evidence type="ECO:0000256" key="1">
    <source>
        <dbReference type="ARBA" id="ARBA00008314"/>
    </source>
</evidence>
<feature type="region of interest" description="Disordered" evidence="11">
    <location>
        <begin position="896"/>
        <end position="918"/>
    </location>
</feature>
<dbReference type="PROSITE" id="PS51456">
    <property type="entry name" value="MYOSIN_MOTOR"/>
    <property type="match status" value="1"/>
</dbReference>
<feature type="compositionally biased region" description="Basic and acidic residues" evidence="11">
    <location>
        <begin position="1663"/>
        <end position="1673"/>
    </location>
</feature>
<dbReference type="GO" id="GO:0016460">
    <property type="term" value="C:myosin II complex"/>
    <property type="evidence" value="ECO:0007669"/>
    <property type="project" value="TreeGrafter"/>
</dbReference>
<evidence type="ECO:0000256" key="8">
    <source>
        <dbReference type="ARBA" id="ARBA00023175"/>
    </source>
</evidence>
<dbReference type="Gene3D" id="1.10.10.820">
    <property type="match status" value="1"/>
</dbReference>
<dbReference type="SUPFAM" id="SSF52540">
    <property type="entry name" value="P-loop containing nucleoside triphosphate hydrolases"/>
    <property type="match status" value="1"/>
</dbReference>
<reference evidence="14" key="1">
    <citation type="submission" date="2025-08" db="UniProtKB">
        <authorList>
            <consortium name="Ensembl"/>
        </authorList>
    </citation>
    <scope>IDENTIFICATION</scope>
</reference>
<dbReference type="SUPFAM" id="SSF57997">
    <property type="entry name" value="Tropomyosin"/>
    <property type="match status" value="1"/>
</dbReference>
<dbReference type="FunFam" id="4.10.270.10:FF:000001">
    <property type="entry name" value="Myosin heavy chain, non-muscle"/>
    <property type="match status" value="1"/>
</dbReference>
<evidence type="ECO:0000256" key="6">
    <source>
        <dbReference type="ARBA" id="ARBA00023054"/>
    </source>
</evidence>
<dbReference type="FunFam" id="2.30.30.360:FF:000001">
    <property type="entry name" value="Myosin heavy chain"/>
    <property type="match status" value="1"/>
</dbReference>
<dbReference type="Gene3D" id="3.30.70.1590">
    <property type="match status" value="1"/>
</dbReference>
<keyword evidence="3 10" id="KW-0547">Nucleotide-binding</keyword>
<dbReference type="FunFam" id="1.20.120.720:FF:000002">
    <property type="entry name" value="Myosin heavy chain 10"/>
    <property type="match status" value="1"/>
</dbReference>
<dbReference type="GO" id="GO:0032982">
    <property type="term" value="C:myosin filament"/>
    <property type="evidence" value="ECO:0007669"/>
    <property type="project" value="TreeGrafter"/>
</dbReference>
<evidence type="ECO:0000256" key="2">
    <source>
        <dbReference type="ARBA" id="ARBA00022481"/>
    </source>
</evidence>
<dbReference type="Gene3D" id="1.20.120.720">
    <property type="entry name" value="Myosin VI head, motor domain, U50 subdomain"/>
    <property type="match status" value="1"/>
</dbReference>
<dbReference type="InParanoid" id="A0A672TCC8"/>
<dbReference type="Proteomes" id="UP000472262">
    <property type="component" value="Unassembled WGS sequence"/>
</dbReference>
<comment type="similarity">
    <text evidence="1 10">Belongs to the TRAFAC class myosin-kinesin ATPase superfamily. Myosin family.</text>
</comment>
<dbReference type="FunFam" id="1.20.5.4820:FF:000002">
    <property type="entry name" value="Myosin heavy chain 10"/>
    <property type="match status" value="1"/>
</dbReference>
<keyword evidence="5" id="KW-0112">Calmodulin-binding</keyword>
<dbReference type="SUPFAM" id="SSF90257">
    <property type="entry name" value="Myosin rod fragments"/>
    <property type="match status" value="6"/>
</dbReference>
<dbReference type="InterPro" id="IPR004009">
    <property type="entry name" value="SH3_Myosin"/>
</dbReference>
<dbReference type="FunFam" id="1.20.5.340:FF:000008">
    <property type="entry name" value="Myosin heavy chain 11"/>
    <property type="match status" value="1"/>
</dbReference>
<dbReference type="InterPro" id="IPR008989">
    <property type="entry name" value="Myosin_S1_N"/>
</dbReference>
<accession>A0A672TCC8</accession>
<dbReference type="GO" id="GO:0048731">
    <property type="term" value="P:system development"/>
    <property type="evidence" value="ECO:0007669"/>
    <property type="project" value="UniProtKB-ARBA"/>
</dbReference>
<name>A0A672TCC8_SINGR</name>
<keyword evidence="2" id="KW-0488">Methylation</keyword>
<dbReference type="GO" id="GO:0005524">
    <property type="term" value="F:ATP binding"/>
    <property type="evidence" value="ECO:0007669"/>
    <property type="project" value="UniProtKB-UniRule"/>
</dbReference>
<evidence type="ECO:0000256" key="7">
    <source>
        <dbReference type="ARBA" id="ARBA00023123"/>
    </source>
</evidence>
<keyword evidence="9 10" id="KW-0009">Actin-binding</keyword>
<dbReference type="FunFam" id="3.30.70.1590:FF:000001">
    <property type="entry name" value="Myosin heavy chain"/>
    <property type="match status" value="1"/>
</dbReference>
<dbReference type="GO" id="GO:0000146">
    <property type="term" value="F:microfilament motor activity"/>
    <property type="evidence" value="ECO:0007669"/>
    <property type="project" value="TreeGrafter"/>
</dbReference>
<evidence type="ECO:0000313" key="14">
    <source>
        <dbReference type="Ensembl" id="ENSSGRP00000112126.1"/>
    </source>
</evidence>
<feature type="compositionally biased region" description="Basic and acidic residues" evidence="11">
    <location>
        <begin position="1621"/>
        <end position="1643"/>
    </location>
</feature>
<dbReference type="PANTHER" id="PTHR45615">
    <property type="entry name" value="MYOSIN HEAVY CHAIN, NON-MUSCLE"/>
    <property type="match status" value="1"/>
</dbReference>
<feature type="compositionally biased region" description="Basic and acidic residues" evidence="11">
    <location>
        <begin position="1149"/>
        <end position="1164"/>
    </location>
</feature>
<dbReference type="Gene3D" id="4.10.270.10">
    <property type="entry name" value="Myosin, subunit A"/>
    <property type="match status" value="1"/>
</dbReference>
<feature type="compositionally biased region" description="Basic and acidic residues" evidence="11">
    <location>
        <begin position="1827"/>
        <end position="1841"/>
    </location>
</feature>
<feature type="region of interest" description="Disordered" evidence="11">
    <location>
        <begin position="1620"/>
        <end position="1643"/>
    </location>
</feature>
<dbReference type="Pfam" id="PF00612">
    <property type="entry name" value="IQ"/>
    <property type="match status" value="1"/>
</dbReference>
<dbReference type="InterPro" id="IPR000048">
    <property type="entry name" value="IQ_motif_EF-hand-BS"/>
</dbReference>
<feature type="region of interest" description="Actin-binding" evidence="10">
    <location>
        <begin position="626"/>
        <end position="648"/>
    </location>
</feature>
<evidence type="ECO:0000259" key="13">
    <source>
        <dbReference type="PROSITE" id="PS51844"/>
    </source>
</evidence>
<dbReference type="FunFam" id="1.20.5.340:FF:000009">
    <property type="entry name" value="myosin-11 isoform X2"/>
    <property type="match status" value="1"/>
</dbReference>
<protein>
    <submittedName>
        <fullName evidence="14">Myosin heavy chain 10</fullName>
    </submittedName>
</protein>
<dbReference type="InterPro" id="IPR001609">
    <property type="entry name" value="Myosin_head_motor_dom-like"/>
</dbReference>
<dbReference type="GO" id="GO:0005737">
    <property type="term" value="C:cytoplasm"/>
    <property type="evidence" value="ECO:0007669"/>
    <property type="project" value="TreeGrafter"/>
</dbReference>
<evidence type="ECO:0000256" key="10">
    <source>
        <dbReference type="PROSITE-ProRule" id="PRU00782"/>
    </source>
</evidence>
<dbReference type="Pfam" id="PF02736">
    <property type="entry name" value="Myosin_N"/>
    <property type="match status" value="1"/>
</dbReference>
<dbReference type="SMART" id="SM00242">
    <property type="entry name" value="MYSc"/>
    <property type="match status" value="1"/>
</dbReference>
<feature type="binding site" evidence="10">
    <location>
        <begin position="168"/>
        <end position="175"/>
    </location>
    <ligand>
        <name>ATP</name>
        <dbReference type="ChEBI" id="CHEBI:30616"/>
    </ligand>
</feature>
<dbReference type="Gene3D" id="6.10.250.2420">
    <property type="match status" value="1"/>
</dbReference>
<dbReference type="InterPro" id="IPR036961">
    <property type="entry name" value="Kinesin_motor_dom_sf"/>
</dbReference>
<dbReference type="Gene3D" id="2.30.30.360">
    <property type="entry name" value="Myosin S1 fragment, N-terminal"/>
    <property type="match status" value="1"/>
</dbReference>
<dbReference type="Gene3D" id="1.20.58.530">
    <property type="match status" value="1"/>
</dbReference>
<dbReference type="Ensembl" id="ENSSGRT00000119104.1">
    <property type="protein sequence ID" value="ENSSGRP00000112126.1"/>
    <property type="gene ID" value="ENSSGRG00000055067.1"/>
</dbReference>
<dbReference type="SMART" id="SM00015">
    <property type="entry name" value="IQ"/>
    <property type="match status" value="1"/>
</dbReference>
<dbReference type="InterPro" id="IPR002928">
    <property type="entry name" value="Myosin_tail"/>
</dbReference>
<dbReference type="PANTHER" id="PTHR45615:SF24">
    <property type="entry name" value="MYOSIN-10"/>
    <property type="match status" value="1"/>
</dbReference>
<dbReference type="GO" id="GO:0008360">
    <property type="term" value="P:regulation of cell shape"/>
    <property type="evidence" value="ECO:0007669"/>
    <property type="project" value="TreeGrafter"/>
</dbReference>
<feature type="domain" description="Myosin motor" evidence="12">
    <location>
        <begin position="85"/>
        <end position="748"/>
    </location>
</feature>
<dbReference type="FunFam" id="3.40.850.10:FF:000101">
    <property type="entry name" value="Slow myosin heavy chain 2"/>
    <property type="match status" value="1"/>
</dbReference>
<evidence type="ECO:0000256" key="11">
    <source>
        <dbReference type="SAM" id="MobiDB-lite"/>
    </source>
</evidence>
<dbReference type="Pfam" id="PF01576">
    <property type="entry name" value="Myosin_tail_1"/>
    <property type="match status" value="1"/>
</dbReference>
<proteinExistence type="inferred from homology"/>
<feature type="region of interest" description="Disordered" evidence="11">
    <location>
        <begin position="1827"/>
        <end position="1938"/>
    </location>
</feature>
<evidence type="ECO:0000313" key="15">
    <source>
        <dbReference type="Proteomes" id="UP000472262"/>
    </source>
</evidence>
<evidence type="ECO:0000259" key="12">
    <source>
        <dbReference type="PROSITE" id="PS51456"/>
    </source>
</evidence>
<evidence type="ECO:0000256" key="9">
    <source>
        <dbReference type="ARBA" id="ARBA00023203"/>
    </source>
</evidence>
<gene>
    <name evidence="14" type="primary">LOC107551888</name>
</gene>
<keyword evidence="15" id="KW-1185">Reference proteome</keyword>
<dbReference type="PROSITE" id="PS51844">
    <property type="entry name" value="SH3_LIKE"/>
    <property type="match status" value="1"/>
</dbReference>
<dbReference type="Gene3D" id="3.40.850.10">
    <property type="entry name" value="Kinesin motor domain"/>
    <property type="match status" value="2"/>
</dbReference>
<dbReference type="GO" id="GO:0000281">
    <property type="term" value="P:mitotic cytokinesis"/>
    <property type="evidence" value="ECO:0007669"/>
    <property type="project" value="TreeGrafter"/>
</dbReference>
<feature type="region of interest" description="Disordered" evidence="11">
    <location>
        <begin position="1661"/>
        <end position="1691"/>
    </location>
</feature>
<evidence type="ECO:0000256" key="5">
    <source>
        <dbReference type="ARBA" id="ARBA00022860"/>
    </source>
</evidence>
<dbReference type="GO" id="GO:0005516">
    <property type="term" value="F:calmodulin binding"/>
    <property type="evidence" value="ECO:0007669"/>
    <property type="project" value="UniProtKB-KW"/>
</dbReference>
<keyword evidence="7 10" id="KW-0518">Myosin</keyword>
<dbReference type="Pfam" id="PF00063">
    <property type="entry name" value="Myosin_head"/>
    <property type="match status" value="2"/>
</dbReference>
<feature type="domain" description="Myosin N-terminal SH3-like" evidence="13">
    <location>
        <begin position="31"/>
        <end position="81"/>
    </location>
</feature>
<organism evidence="14 15">
    <name type="scientific">Sinocyclocheilus grahami</name>
    <name type="common">Dianchi golden-line fish</name>
    <name type="synonym">Barbus grahami</name>
    <dbReference type="NCBI Taxonomy" id="75366"/>
    <lineage>
        <taxon>Eukaryota</taxon>
        <taxon>Metazoa</taxon>
        <taxon>Chordata</taxon>
        <taxon>Craniata</taxon>
        <taxon>Vertebrata</taxon>
        <taxon>Euteleostomi</taxon>
        <taxon>Actinopterygii</taxon>
        <taxon>Neopterygii</taxon>
        <taxon>Teleostei</taxon>
        <taxon>Ostariophysi</taxon>
        <taxon>Cypriniformes</taxon>
        <taxon>Cyprinidae</taxon>
        <taxon>Cyprininae</taxon>
        <taxon>Sinocyclocheilus</taxon>
    </lineage>
</organism>